<dbReference type="STRING" id="178035.A0A154PEZ2"/>
<feature type="chain" id="PRO_5007599518" evidence="1">
    <location>
        <begin position="20"/>
        <end position="72"/>
    </location>
</feature>
<evidence type="ECO:0000256" key="1">
    <source>
        <dbReference type="SAM" id="SignalP"/>
    </source>
</evidence>
<dbReference type="AlphaFoldDB" id="A0A154PEZ2"/>
<evidence type="ECO:0000313" key="3">
    <source>
        <dbReference type="Proteomes" id="UP000076502"/>
    </source>
</evidence>
<organism evidence="2 3">
    <name type="scientific">Dufourea novaeangliae</name>
    <name type="common">Sweat bee</name>
    <dbReference type="NCBI Taxonomy" id="178035"/>
    <lineage>
        <taxon>Eukaryota</taxon>
        <taxon>Metazoa</taxon>
        <taxon>Ecdysozoa</taxon>
        <taxon>Arthropoda</taxon>
        <taxon>Hexapoda</taxon>
        <taxon>Insecta</taxon>
        <taxon>Pterygota</taxon>
        <taxon>Neoptera</taxon>
        <taxon>Endopterygota</taxon>
        <taxon>Hymenoptera</taxon>
        <taxon>Apocrita</taxon>
        <taxon>Aculeata</taxon>
        <taxon>Apoidea</taxon>
        <taxon>Anthophila</taxon>
        <taxon>Halictidae</taxon>
        <taxon>Rophitinae</taxon>
        <taxon>Dufourea</taxon>
    </lineage>
</organism>
<reference evidence="2 3" key="1">
    <citation type="submission" date="2015-07" db="EMBL/GenBank/DDBJ databases">
        <title>The genome of Dufourea novaeangliae.</title>
        <authorList>
            <person name="Pan H."/>
            <person name="Kapheim K."/>
        </authorList>
    </citation>
    <scope>NUCLEOTIDE SEQUENCE [LARGE SCALE GENOMIC DNA]</scope>
    <source>
        <strain evidence="2">0120121106</strain>
        <tissue evidence="2">Whole body</tissue>
    </source>
</reference>
<dbReference type="EMBL" id="KQ434879">
    <property type="protein sequence ID" value="KZC10004.1"/>
    <property type="molecule type" value="Genomic_DNA"/>
</dbReference>
<dbReference type="Proteomes" id="UP000076502">
    <property type="component" value="Unassembled WGS sequence"/>
</dbReference>
<evidence type="ECO:0000313" key="2">
    <source>
        <dbReference type="EMBL" id="KZC10004.1"/>
    </source>
</evidence>
<feature type="signal peptide" evidence="1">
    <location>
        <begin position="1"/>
        <end position="19"/>
    </location>
</feature>
<sequence>MMSLLPLLFSAWWAELDRPHRLMDQNFGLGLTPEQLLLPSIVDTSFPFSNRGALDFYYRTMNDLMRRGESGT</sequence>
<proteinExistence type="predicted"/>
<name>A0A154PEZ2_DUFNO</name>
<protein>
    <submittedName>
        <fullName evidence="2">Uncharacterized protein</fullName>
    </submittedName>
</protein>
<accession>A0A154PEZ2</accession>
<dbReference type="Gene3D" id="3.30.1370.230">
    <property type="entry name" value="Stn1, C-terminal wHTH domain"/>
    <property type="match status" value="1"/>
</dbReference>
<keyword evidence="1" id="KW-0732">Signal</keyword>
<keyword evidence="3" id="KW-1185">Reference proteome</keyword>
<dbReference type="OrthoDB" id="1431247at2759"/>
<gene>
    <name evidence="2" type="ORF">WN55_01041</name>
</gene>
<dbReference type="InterPro" id="IPR038240">
    <property type="entry name" value="Stn1_C_sf"/>
</dbReference>